<dbReference type="InterPro" id="IPR001640">
    <property type="entry name" value="Lgt"/>
</dbReference>
<feature type="transmembrane region" description="Helical" evidence="7">
    <location>
        <begin position="166"/>
        <end position="183"/>
    </location>
</feature>
<evidence type="ECO:0000256" key="5">
    <source>
        <dbReference type="ARBA" id="ARBA00022989"/>
    </source>
</evidence>
<proteinExistence type="inferred from homology"/>
<comment type="similarity">
    <text evidence="1 7">Belongs to the Lgt family.</text>
</comment>
<keyword evidence="3 7" id="KW-0808">Transferase</keyword>
<evidence type="ECO:0000256" key="3">
    <source>
        <dbReference type="ARBA" id="ARBA00022679"/>
    </source>
</evidence>
<reference evidence="8 9" key="1">
    <citation type="submission" date="2022-09" db="EMBL/GenBank/DDBJ databases">
        <title>complete genome sequences of Clostridium tetani str. KHSU-234311-028 isolated from soil.</title>
        <authorList>
            <person name="Sekizuka T."/>
            <person name="Shitada C."/>
            <person name="Takahashi M."/>
            <person name="Kuroda M."/>
        </authorList>
    </citation>
    <scope>NUCLEOTIDE SEQUENCE [LARGE SCALE GENOMIC DNA]</scope>
    <source>
        <strain evidence="8 9">KHSU-234311-028</strain>
    </source>
</reference>
<protein>
    <recommendedName>
        <fullName evidence="7">Phosphatidylglycerol--prolipoprotein diacylglyceryl transferase</fullName>
        <ecNumber evidence="7">2.5.1.145</ecNumber>
    </recommendedName>
</protein>
<feature type="transmembrane region" description="Helical" evidence="7">
    <location>
        <begin position="13"/>
        <end position="32"/>
    </location>
</feature>
<dbReference type="HAMAP" id="MF_01147">
    <property type="entry name" value="Lgt"/>
    <property type="match status" value="1"/>
</dbReference>
<dbReference type="GO" id="GO:0005886">
    <property type="term" value="C:plasma membrane"/>
    <property type="evidence" value="ECO:0007669"/>
    <property type="project" value="UniProtKB-SubCell"/>
</dbReference>
<dbReference type="GO" id="GO:0042158">
    <property type="term" value="P:lipoprotein biosynthetic process"/>
    <property type="evidence" value="ECO:0007669"/>
    <property type="project" value="UniProtKB-UniRule"/>
</dbReference>
<dbReference type="EMBL" id="AP026818">
    <property type="protein sequence ID" value="BDR79836.1"/>
    <property type="molecule type" value="Genomic_DNA"/>
</dbReference>
<evidence type="ECO:0000256" key="1">
    <source>
        <dbReference type="ARBA" id="ARBA00007150"/>
    </source>
</evidence>
<comment type="catalytic activity">
    <reaction evidence="7">
        <text>L-cysteinyl-[prolipoprotein] + a 1,2-diacyl-sn-glycero-3-phospho-(1'-sn-glycerol) = an S-1,2-diacyl-sn-glyceryl-L-cysteinyl-[prolipoprotein] + sn-glycerol 1-phosphate + H(+)</text>
        <dbReference type="Rhea" id="RHEA:56712"/>
        <dbReference type="Rhea" id="RHEA-COMP:14679"/>
        <dbReference type="Rhea" id="RHEA-COMP:14680"/>
        <dbReference type="ChEBI" id="CHEBI:15378"/>
        <dbReference type="ChEBI" id="CHEBI:29950"/>
        <dbReference type="ChEBI" id="CHEBI:57685"/>
        <dbReference type="ChEBI" id="CHEBI:64716"/>
        <dbReference type="ChEBI" id="CHEBI:140658"/>
        <dbReference type="EC" id="2.5.1.145"/>
    </reaction>
</comment>
<feature type="transmembrane region" description="Helical" evidence="7">
    <location>
        <begin position="115"/>
        <end position="136"/>
    </location>
</feature>
<feature type="transmembrane region" description="Helical" evidence="7">
    <location>
        <begin position="86"/>
        <end position="103"/>
    </location>
</feature>
<dbReference type="PANTHER" id="PTHR30589">
    <property type="entry name" value="PROLIPOPROTEIN DIACYLGLYCERYL TRANSFERASE"/>
    <property type="match status" value="1"/>
</dbReference>
<gene>
    <name evidence="7 8" type="primary">lgt</name>
    <name evidence="8" type="ORF">K234311028_00820</name>
</gene>
<feature type="binding site" evidence="7">
    <location>
        <position position="129"/>
    </location>
    <ligand>
        <name>a 1,2-diacyl-sn-glycero-3-phospho-(1'-sn-glycerol)</name>
        <dbReference type="ChEBI" id="CHEBI:64716"/>
    </ligand>
</feature>
<feature type="transmembrane region" description="Helical" evidence="7">
    <location>
        <begin position="195"/>
        <end position="212"/>
    </location>
</feature>
<accession>A0ABC8EA35</accession>
<dbReference type="AlphaFoldDB" id="A0ABC8EA35"/>
<keyword evidence="4 7" id="KW-0812">Transmembrane</keyword>
<comment type="subcellular location">
    <subcellularLocation>
        <location evidence="7">Cell membrane</location>
        <topology evidence="7">Multi-pass membrane protein</topology>
    </subcellularLocation>
</comment>
<evidence type="ECO:0000256" key="2">
    <source>
        <dbReference type="ARBA" id="ARBA00022475"/>
    </source>
</evidence>
<keyword evidence="2 7" id="KW-1003">Cell membrane</keyword>
<dbReference type="Proteomes" id="UP001321763">
    <property type="component" value="Chromosome"/>
</dbReference>
<dbReference type="GO" id="GO:0008961">
    <property type="term" value="F:phosphatidylglycerol-prolipoprotein diacylglyceryl transferase activity"/>
    <property type="evidence" value="ECO:0007669"/>
    <property type="project" value="UniProtKB-UniRule"/>
</dbReference>
<organism evidence="8 9">
    <name type="scientific">Clostridium tetani</name>
    <dbReference type="NCBI Taxonomy" id="1513"/>
    <lineage>
        <taxon>Bacteria</taxon>
        <taxon>Bacillati</taxon>
        <taxon>Bacillota</taxon>
        <taxon>Clostridia</taxon>
        <taxon>Eubacteriales</taxon>
        <taxon>Clostridiaceae</taxon>
        <taxon>Clostridium</taxon>
    </lineage>
</organism>
<dbReference type="EC" id="2.5.1.145" evidence="7"/>
<evidence type="ECO:0000256" key="7">
    <source>
        <dbReference type="HAMAP-Rule" id="MF_01147"/>
    </source>
</evidence>
<evidence type="ECO:0000256" key="6">
    <source>
        <dbReference type="ARBA" id="ARBA00023136"/>
    </source>
</evidence>
<comment type="function">
    <text evidence="7">Catalyzes the transfer of the diacylglyceryl group from phosphatidylglycerol to the sulfhydryl group of the N-terminal cysteine of a prolipoprotein, the first step in the formation of mature lipoproteins.</text>
</comment>
<comment type="pathway">
    <text evidence="7">Protein modification; lipoprotein biosynthesis (diacylglyceryl transfer).</text>
</comment>
<feature type="transmembrane region" description="Helical" evidence="7">
    <location>
        <begin position="224"/>
        <end position="243"/>
    </location>
</feature>
<evidence type="ECO:0000313" key="8">
    <source>
        <dbReference type="EMBL" id="BDR79836.1"/>
    </source>
</evidence>
<dbReference type="NCBIfam" id="NF000778">
    <property type="entry name" value="PRK00052.3-4"/>
    <property type="match status" value="1"/>
</dbReference>
<name>A0ABC8EA35_CLOTA</name>
<feature type="transmembrane region" description="Helical" evidence="7">
    <location>
        <begin position="44"/>
        <end position="66"/>
    </location>
</feature>
<dbReference type="NCBIfam" id="TIGR00544">
    <property type="entry name" value="lgt"/>
    <property type="match status" value="1"/>
</dbReference>
<evidence type="ECO:0000256" key="4">
    <source>
        <dbReference type="ARBA" id="ARBA00022692"/>
    </source>
</evidence>
<keyword evidence="6 7" id="KW-0472">Membrane</keyword>
<dbReference type="RefSeq" id="WP_317719983.1">
    <property type="nucleotide sequence ID" value="NZ_AP026806.1"/>
</dbReference>
<dbReference type="PANTHER" id="PTHR30589:SF0">
    <property type="entry name" value="PHOSPHATIDYLGLYCEROL--PROLIPOPROTEIN DIACYLGLYCERYL TRANSFERASE"/>
    <property type="match status" value="1"/>
</dbReference>
<dbReference type="Pfam" id="PF01790">
    <property type="entry name" value="LGT"/>
    <property type="match status" value="1"/>
</dbReference>
<evidence type="ECO:0000313" key="9">
    <source>
        <dbReference type="Proteomes" id="UP001321763"/>
    </source>
</evidence>
<keyword evidence="5 7" id="KW-1133">Transmembrane helix</keyword>
<sequence>MKPVLFELFGLKIYGYGAMIALGILAAVILLDKRSKKRGYNEDHIFNMAIVGIIGGILGGKLLYIIVDIKNIIDNPEILKDLGNGFVIYGAIIGGAISVYLYCKKKNWDVLKMLDLVVPSVVLAQGFGRIGCFLAGCCYGKPTKLPIGVMFTNSPFAPSNIHLHPTQIYSSIFDFLLAFFLLWYSRKAEKPGRVFSLYVIIYGVGRVIVEFLRGDPRGNVSMLSTSQFISLFTIIIGIFVFNIDRFRKQ</sequence>